<organism evidence="1 2">
    <name type="scientific">Agathobacter rectalis</name>
    <dbReference type="NCBI Taxonomy" id="39491"/>
    <lineage>
        <taxon>Bacteria</taxon>
        <taxon>Bacillati</taxon>
        <taxon>Bacillota</taxon>
        <taxon>Clostridia</taxon>
        <taxon>Lachnospirales</taxon>
        <taxon>Lachnospiraceae</taxon>
        <taxon>Agathobacter</taxon>
    </lineage>
</organism>
<dbReference type="Proteomes" id="UP000260758">
    <property type="component" value="Unassembled WGS sequence"/>
</dbReference>
<accession>A0A3E4YAE6</accession>
<comment type="caution">
    <text evidence="1">The sequence shown here is derived from an EMBL/GenBank/DDBJ whole genome shotgun (WGS) entry which is preliminary data.</text>
</comment>
<dbReference type="InterPro" id="IPR019734">
    <property type="entry name" value="TPR_rpt"/>
</dbReference>
<gene>
    <name evidence="1" type="ORF">DXB99_08985</name>
</gene>
<proteinExistence type="predicted"/>
<protein>
    <recommendedName>
        <fullName evidence="3">Tetratricopeptide repeat protein</fullName>
    </recommendedName>
</protein>
<dbReference type="EMBL" id="QSTP01000008">
    <property type="protein sequence ID" value="RGM71324.1"/>
    <property type="molecule type" value="Genomic_DNA"/>
</dbReference>
<sequence length="428" mass="50718">MRLVSFFYPSTEVKLSINFLLYFKLVGIYILEVQTDSTIGEQNDEAILSADAIVYLTHEDDNSTICTNEETKLVTIDCRIAHRESEYDFLLNILHEFFSKKIIDENEFDDLKLALQIFCEFNSDYLNATFLGKYYFEHQFKKRIYEIHSKYSTIGIEFMNTLKKHNIPIWGENKYIHCRYAFINILFDFDLFCKKNRLNYYIEANSLCNACSRIDSECGDFLGNSFKVLEAQIYEQLLEDVTKAFQLYVDCCDNNYDAYVYFCKGEMMYRKKEMDRAVNYYIQGTSYYPQYYRAWFKLGICSLGKDDNQALSAFNNVIRILDSKYENNVLRAIEFEYFYNSYMNIADIERRLGNYRNALSACDEALKTYKSVYENIFYSILKIDKFMDYKEIRSDILSHLDIQKLKKDGIELSIMLDLKDNALLYAEL</sequence>
<dbReference type="AlphaFoldDB" id="A0A3E4YAE6"/>
<evidence type="ECO:0000313" key="1">
    <source>
        <dbReference type="EMBL" id="RGM71324.1"/>
    </source>
</evidence>
<dbReference type="SUPFAM" id="SSF48452">
    <property type="entry name" value="TPR-like"/>
    <property type="match status" value="1"/>
</dbReference>
<reference evidence="1 2" key="1">
    <citation type="submission" date="2018-08" db="EMBL/GenBank/DDBJ databases">
        <title>A genome reference for cultivated species of the human gut microbiota.</title>
        <authorList>
            <person name="Zou Y."/>
            <person name="Xue W."/>
            <person name="Luo G."/>
        </authorList>
    </citation>
    <scope>NUCLEOTIDE SEQUENCE [LARGE SCALE GENOMIC DNA]</scope>
    <source>
        <strain evidence="1 2">OM07-13</strain>
    </source>
</reference>
<dbReference type="Gene3D" id="1.25.40.10">
    <property type="entry name" value="Tetratricopeptide repeat domain"/>
    <property type="match status" value="1"/>
</dbReference>
<name>A0A3E4YAE6_9FIRM</name>
<evidence type="ECO:0008006" key="3">
    <source>
        <dbReference type="Google" id="ProtNLM"/>
    </source>
</evidence>
<dbReference type="InterPro" id="IPR011990">
    <property type="entry name" value="TPR-like_helical_dom_sf"/>
</dbReference>
<evidence type="ECO:0000313" key="2">
    <source>
        <dbReference type="Proteomes" id="UP000260758"/>
    </source>
</evidence>
<dbReference type="RefSeq" id="WP_117718836.1">
    <property type="nucleotide sequence ID" value="NZ_QSTP01000008.1"/>
</dbReference>
<dbReference type="SMART" id="SM00028">
    <property type="entry name" value="TPR"/>
    <property type="match status" value="3"/>
</dbReference>